<proteinExistence type="predicted"/>
<dbReference type="KEGG" id="eel:EUBELI_20297"/>
<name>C4Z650_LACE2</name>
<evidence type="ECO:0000313" key="3">
    <source>
        <dbReference type="Proteomes" id="UP000001476"/>
    </source>
</evidence>
<dbReference type="EMBL" id="CP001106">
    <property type="protein sequence ID" value="ACR73442.1"/>
    <property type="molecule type" value="Genomic_DNA"/>
</dbReference>
<dbReference type="InterPro" id="IPR056471">
    <property type="entry name" value="HD-CE"/>
</dbReference>
<organism evidence="2 3">
    <name type="scientific">Lachnospira eligens (strain ATCC 27750 / DSM 3376 / VPI C15-48 / C15-B4)</name>
    <name type="common">Eubacterium eligens</name>
    <dbReference type="NCBI Taxonomy" id="515620"/>
    <lineage>
        <taxon>Bacteria</taxon>
        <taxon>Bacillati</taxon>
        <taxon>Bacillota</taxon>
        <taxon>Clostridia</taxon>
        <taxon>Lachnospirales</taxon>
        <taxon>Lachnospiraceae</taxon>
        <taxon>Lachnospira</taxon>
    </lineage>
</organism>
<dbReference type="GeneID" id="41357034"/>
<dbReference type="InterPro" id="IPR036890">
    <property type="entry name" value="HATPase_C_sf"/>
</dbReference>
<dbReference type="eggNOG" id="COG0326">
    <property type="taxonomic scope" value="Bacteria"/>
</dbReference>
<dbReference type="HOGENOM" id="CLU_008483_0_0_9"/>
<keyword evidence="3" id="KW-1185">Reference proteome</keyword>
<gene>
    <name evidence="2" type="ordered locus">EUBELI_20297</name>
</gene>
<evidence type="ECO:0000313" key="2">
    <source>
        <dbReference type="EMBL" id="ACR73442.1"/>
    </source>
</evidence>
<keyword evidence="2" id="KW-0614">Plasmid</keyword>
<dbReference type="AlphaFoldDB" id="C4Z650"/>
<dbReference type="RefSeq" id="WP_012740570.1">
    <property type="nucleotide sequence ID" value="NC_012780.1"/>
</dbReference>
<reference evidence="2 3" key="1">
    <citation type="journal article" date="2009" name="Proc. Natl. Acad. Sci. U.S.A.">
        <title>Characterizing a model human gut microbiota composed of members of its two dominant bacterial phyla.</title>
        <authorList>
            <person name="Mahowald M.A."/>
            <person name="Rey F.E."/>
            <person name="Seedorf H."/>
            <person name="Turnbaugh P.J."/>
            <person name="Fulton R.S."/>
            <person name="Wollam A."/>
            <person name="Shah N."/>
            <person name="Wang C."/>
            <person name="Magrini V."/>
            <person name="Wilson R.K."/>
            <person name="Cantarel B.L."/>
            <person name="Coutinho P.M."/>
            <person name="Henrissat B."/>
            <person name="Crock L.W."/>
            <person name="Russell A."/>
            <person name="Verberkmoes N.C."/>
            <person name="Hettich R.L."/>
            <person name="Gordon J.I."/>
        </authorList>
    </citation>
    <scope>NUCLEOTIDE SEQUENCE [LARGE SCALE GENOMIC DNA]</scope>
    <source>
        <strain evidence="3">ATCC 27750 / DSM 3376 / VPI C15-48 / C15-B4</strain>
        <plasmid evidence="2">unnamed</plasmid>
    </source>
</reference>
<evidence type="ECO:0000259" key="1">
    <source>
        <dbReference type="Pfam" id="PF24391"/>
    </source>
</evidence>
<dbReference type="SUPFAM" id="SSF109604">
    <property type="entry name" value="HD-domain/PDEase-like"/>
    <property type="match status" value="1"/>
</dbReference>
<dbReference type="Pfam" id="PF24391">
    <property type="entry name" value="HD-CE"/>
    <property type="match status" value="1"/>
</dbReference>
<dbReference type="Gene3D" id="3.30.565.10">
    <property type="entry name" value="Histidine kinase-like ATPase, C-terminal domain"/>
    <property type="match status" value="1"/>
</dbReference>
<dbReference type="SUPFAM" id="SSF55874">
    <property type="entry name" value="ATPase domain of HSP90 chaperone/DNA topoisomerase II/histidine kinase"/>
    <property type="match status" value="1"/>
</dbReference>
<accession>C4Z650</accession>
<geneLocation type="plasmid" evidence="3">
    <name>pEubeli2</name>
</geneLocation>
<dbReference type="Proteomes" id="UP000001476">
    <property type="component" value="Plasmid pEubeli2"/>
</dbReference>
<feature type="domain" description="HD-CE" evidence="1">
    <location>
        <begin position="52"/>
        <end position="319"/>
    </location>
</feature>
<protein>
    <recommendedName>
        <fullName evidence="1">HD-CE domain-containing protein</fullName>
    </recommendedName>
</protein>
<sequence>MSDNNKYIPYKLETHLTEICGEDPIYVNLLDSWHINKKTCLNLLSDVVFNYPHYTKHDISHSEAIITNIEMLLGEEAIRSLSPTDTWLLLNAAYLHDLGMVIDNKIIEQNWETQEFQDYLHRLENSNDSSLSESAKYINSLEKNLKDNKDVRAWPVRVRKAVTIIIADYYRSGHAKESQNYIQNMKNRLHIDLEYNGLIQHRLILLLSDIAYMHNESSMKILELDYNTNGFNADYAHPRFVALMLRMGDLLDADNNRFNLGNEIIFGEIPNSSQNHLKKHMSTRHILITPDKIEYRADCAEAEVYRETRNFLTWLKEEVEFWALNWKDIMPENINGSAPKLGKCELLLKGVPDIQGLSDLRFSMSSEKAFEIIEGANIYDDNFIFLREVIQNALDACKIRMWRDISEGHYKSWIKNKVDSSLQPYDINQKVMNNYGVEINLTKYDKHNIKIIIKDNGIGISIPQFKKICNVGESYSNDKAKKNEISGMPKWLKPTAGFGIGLQSVFLVADYFEIYSKADNEEGIYARVESGRKKGYVQLSKSNKLKHQGTEIHVIISKELQYRYSYNSKTSEYIENKYDPFAYEIDPIYYRIWDELRENVNGTYFPIKLKFDGKEIDTIIGKGFEQLEEKPSDGRYNYSINNYGMKLWDNDTNTSFYIKLNEYNENYIEQFFFKGMSVKTDSIFGIKGFALKVDFYGLDTKKTLSLDRKRIRREAYNDIQIIIDNAFKFYKKKIKDLIFKENNIKEKNLYNQIYVLWCSYDLKEKKELLDNNKQIFDCITKTVRVIKNIDNRYSEDEMDFKNIMNDLNNVAFIYNIHDYEEHSSLHGDLVLKTNEIIQVLNNSESECKFKVIVVDRDFYALFKSEFCSNIQIIQKDDNIVYLKSYSDENKKLPGVLDENTKDSILRDLVVKNNSPDIIHEFYDGMLRRFILGIDEYPSILSREVPFGIGGDWHRSKGYIISPVTSIQWEKYALLSKEQFIESISNSEEFQRLVKYVYEHQLDKCNNSQEKIREEYIRLIGDIYDACSK</sequence>